<protein>
    <submittedName>
        <fullName evidence="2">UEV domain-containing protein</fullName>
    </submittedName>
</protein>
<dbReference type="SUPFAM" id="SSF54495">
    <property type="entry name" value="UBC-like"/>
    <property type="match status" value="1"/>
</dbReference>
<name>A0A146K405_9EUKA</name>
<reference evidence="2" key="1">
    <citation type="submission" date="2015-07" db="EMBL/GenBank/DDBJ databases">
        <title>Adaptation to a free-living lifestyle via gene acquisitions in the diplomonad Trepomonas sp. PC1.</title>
        <authorList>
            <person name="Xu F."/>
            <person name="Jerlstrom-Hultqvist J."/>
            <person name="Kolisko M."/>
            <person name="Simpson A.G.B."/>
            <person name="Roger A.J."/>
            <person name="Svard S.G."/>
            <person name="Andersson J.O."/>
        </authorList>
    </citation>
    <scope>NUCLEOTIDE SEQUENCE</scope>
    <source>
        <strain evidence="2">PC1</strain>
    </source>
</reference>
<dbReference type="EMBL" id="GDID01004956">
    <property type="protein sequence ID" value="JAP91650.1"/>
    <property type="molecule type" value="Transcribed_RNA"/>
</dbReference>
<dbReference type="PANTHER" id="PTHR23306:SF3">
    <property type="entry name" value="TUMOR SUPPRESSOR PROTEIN 101"/>
    <property type="match status" value="1"/>
</dbReference>
<evidence type="ECO:0000313" key="2">
    <source>
        <dbReference type="EMBL" id="JAP91650.1"/>
    </source>
</evidence>
<sequence>LNLRQQFSSLISYYPYFQQLEKDIVQLKMAFPQFQVQQAQSTQKGTNQIINVIALSGTVQYNFNGQQFPVTLAFYIEYQYPIVQPRVLILPLTTTASKIRADGDRILESGIMLDQVDWNNRMNLINKLQWCLNYFSRSVPYVPANAQTQPLQTQYSTGYQNNYNLPNSQSQYAKPNQYAQPQTVNFQPNQQTNYFNNQANTSYKQNDLVQQLQEFKQRCIAAFSAQKQKKDQEAQQNKQKSAMILERNKKLDLEIQPLFAESKVEKPAQVQVADGADQFEIIELVKDNMDQLAVKKIELQAKRYATDKVMEVMAVKGVDIRVVSQVIREIDDVKSCELLQMAK</sequence>
<dbReference type="PANTHER" id="PTHR23306">
    <property type="entry name" value="TUMOR SUSCEPTIBILITY GENE 101 PROTEIN-RELATED"/>
    <property type="match status" value="1"/>
</dbReference>
<dbReference type="GO" id="GO:0000813">
    <property type="term" value="C:ESCRT I complex"/>
    <property type="evidence" value="ECO:0007669"/>
    <property type="project" value="TreeGrafter"/>
</dbReference>
<accession>A0A146K405</accession>
<dbReference type="GO" id="GO:0015031">
    <property type="term" value="P:protein transport"/>
    <property type="evidence" value="ECO:0007669"/>
    <property type="project" value="InterPro"/>
</dbReference>
<feature type="domain" description="UEV" evidence="1">
    <location>
        <begin position="22"/>
        <end position="140"/>
    </location>
</feature>
<gene>
    <name evidence="2" type="ORF">TPC1_16671</name>
</gene>
<organism evidence="2">
    <name type="scientific">Trepomonas sp. PC1</name>
    <dbReference type="NCBI Taxonomy" id="1076344"/>
    <lineage>
        <taxon>Eukaryota</taxon>
        <taxon>Metamonada</taxon>
        <taxon>Diplomonadida</taxon>
        <taxon>Hexamitidae</taxon>
        <taxon>Hexamitinae</taxon>
        <taxon>Trepomonas</taxon>
    </lineage>
</organism>
<dbReference type="InterPro" id="IPR016135">
    <property type="entry name" value="UBQ-conjugating_enzyme/RWD"/>
</dbReference>
<dbReference type="Pfam" id="PF05743">
    <property type="entry name" value="UEV"/>
    <property type="match status" value="1"/>
</dbReference>
<dbReference type="InterPro" id="IPR008883">
    <property type="entry name" value="UEV_N"/>
</dbReference>
<proteinExistence type="predicted"/>
<dbReference type="GO" id="GO:0008333">
    <property type="term" value="P:endosome to lysosome transport"/>
    <property type="evidence" value="ECO:0007669"/>
    <property type="project" value="TreeGrafter"/>
</dbReference>
<dbReference type="Gene3D" id="3.10.110.10">
    <property type="entry name" value="Ubiquitin Conjugating Enzyme"/>
    <property type="match status" value="1"/>
</dbReference>
<dbReference type="GO" id="GO:0043130">
    <property type="term" value="F:ubiquitin binding"/>
    <property type="evidence" value="ECO:0007669"/>
    <property type="project" value="TreeGrafter"/>
</dbReference>
<dbReference type="CDD" id="cd11685">
    <property type="entry name" value="UEV_TSG101-like"/>
    <property type="match status" value="1"/>
</dbReference>
<dbReference type="InterPro" id="IPR052070">
    <property type="entry name" value="ESCRT-I_UEV_domain"/>
</dbReference>
<evidence type="ECO:0000259" key="1">
    <source>
        <dbReference type="Pfam" id="PF05743"/>
    </source>
</evidence>
<feature type="non-terminal residue" evidence="2">
    <location>
        <position position="1"/>
    </location>
</feature>
<dbReference type="AlphaFoldDB" id="A0A146K405"/>